<dbReference type="PANTHER" id="PTHR47069:SF9">
    <property type="entry name" value="MYB_SANT-LIKE DOMAIN-CONTAINING PROTEIN"/>
    <property type="match status" value="1"/>
</dbReference>
<evidence type="ECO:0000313" key="3">
    <source>
        <dbReference type="EMBL" id="KAF8687018.1"/>
    </source>
</evidence>
<organism evidence="3 4">
    <name type="scientific">Digitaria exilis</name>
    <dbReference type="NCBI Taxonomy" id="1010633"/>
    <lineage>
        <taxon>Eukaryota</taxon>
        <taxon>Viridiplantae</taxon>
        <taxon>Streptophyta</taxon>
        <taxon>Embryophyta</taxon>
        <taxon>Tracheophyta</taxon>
        <taxon>Spermatophyta</taxon>
        <taxon>Magnoliopsida</taxon>
        <taxon>Liliopsida</taxon>
        <taxon>Poales</taxon>
        <taxon>Poaceae</taxon>
        <taxon>PACMAD clade</taxon>
        <taxon>Panicoideae</taxon>
        <taxon>Panicodae</taxon>
        <taxon>Paniceae</taxon>
        <taxon>Anthephorinae</taxon>
        <taxon>Digitaria</taxon>
    </lineage>
</organism>
<accession>A0A835B4F9</accession>
<evidence type="ECO:0000259" key="2">
    <source>
        <dbReference type="Pfam" id="PF12776"/>
    </source>
</evidence>
<feature type="compositionally biased region" description="Polar residues" evidence="1">
    <location>
        <begin position="236"/>
        <end position="246"/>
    </location>
</feature>
<dbReference type="EMBL" id="JACEFO010002057">
    <property type="protein sequence ID" value="KAF8687018.1"/>
    <property type="molecule type" value="Genomic_DNA"/>
</dbReference>
<dbReference type="InterPro" id="IPR024752">
    <property type="entry name" value="Myb/SANT-like_dom"/>
</dbReference>
<dbReference type="Proteomes" id="UP000636709">
    <property type="component" value="Unassembled WGS sequence"/>
</dbReference>
<protein>
    <recommendedName>
        <fullName evidence="2">Myb/SANT-like domain-containing protein</fullName>
    </recommendedName>
</protein>
<feature type="compositionally biased region" description="Basic and acidic residues" evidence="1">
    <location>
        <begin position="309"/>
        <end position="328"/>
    </location>
</feature>
<name>A0A835B4F9_9POAL</name>
<feature type="domain" description="Myb/SANT-like" evidence="2">
    <location>
        <begin position="141"/>
        <end position="232"/>
    </location>
</feature>
<sequence length="408" mass="45861">MRDSATLLFGRNFPAGEFETVSKMAHCDGLILLPTNTKVYVFNPATKDAIALPESERNMMGRHSCLHVGLGLDTSTGKYKVHTGAPTLATSSSSSSSPPEARLYNLRSKRKKTVAKAIICIAFFVQYNFCTSAQMPNDRANWSDMATKTLLDLCIEQKRLFNWNRLGPSLHGWQNIYPKFEQQTGLHYGHKQVQNKLGTLKRAYQTWKELQNSSGLGRDRNTGGVAADDTYWVPTQGDTSSEQQTHGKPPPFLEELELLFGHTPQDRGTLLTAGGVRESTPTIGSDDTPQEISEDPHSATAVRNTSKRTSRDEVVDSPKKKKSASMEDYVKEISESVAKRCERRSREQEECDRTLQILEEDGIMEGSELYCMATYLCTKAANRRFFTQMKTKEGRLNWIKFHLEKGTK</sequence>
<dbReference type="AlphaFoldDB" id="A0A835B4F9"/>
<comment type="caution">
    <text evidence="3">The sequence shown here is derived from an EMBL/GenBank/DDBJ whole genome shotgun (WGS) entry which is preliminary data.</text>
</comment>
<feature type="region of interest" description="Disordered" evidence="1">
    <location>
        <begin position="265"/>
        <end position="328"/>
    </location>
</feature>
<dbReference type="OrthoDB" id="696230at2759"/>
<dbReference type="PANTHER" id="PTHR47069">
    <property type="match status" value="1"/>
</dbReference>
<dbReference type="Pfam" id="PF12776">
    <property type="entry name" value="Myb_DNA-bind_3"/>
    <property type="match status" value="1"/>
</dbReference>
<evidence type="ECO:0000313" key="4">
    <source>
        <dbReference type="Proteomes" id="UP000636709"/>
    </source>
</evidence>
<reference evidence="3" key="1">
    <citation type="submission" date="2020-07" db="EMBL/GenBank/DDBJ databases">
        <title>Genome sequence and genetic diversity analysis of an under-domesticated orphan crop, white fonio (Digitaria exilis).</title>
        <authorList>
            <person name="Bennetzen J.L."/>
            <person name="Chen S."/>
            <person name="Ma X."/>
            <person name="Wang X."/>
            <person name="Yssel A.E.J."/>
            <person name="Chaluvadi S.R."/>
            <person name="Johnson M."/>
            <person name="Gangashetty P."/>
            <person name="Hamidou F."/>
            <person name="Sanogo M.D."/>
            <person name="Zwaenepoel A."/>
            <person name="Wallace J."/>
            <person name="Van De Peer Y."/>
            <person name="Van Deynze A."/>
        </authorList>
    </citation>
    <scope>NUCLEOTIDE SEQUENCE</scope>
    <source>
        <tissue evidence="3">Leaves</tissue>
    </source>
</reference>
<feature type="region of interest" description="Disordered" evidence="1">
    <location>
        <begin position="213"/>
        <end position="250"/>
    </location>
</feature>
<evidence type="ECO:0000256" key="1">
    <source>
        <dbReference type="SAM" id="MobiDB-lite"/>
    </source>
</evidence>
<gene>
    <name evidence="3" type="ORF">HU200_043299</name>
</gene>
<keyword evidence="4" id="KW-1185">Reference proteome</keyword>
<proteinExistence type="predicted"/>